<proteinExistence type="predicted"/>
<feature type="transmembrane region" description="Helical" evidence="1">
    <location>
        <begin position="123"/>
        <end position="142"/>
    </location>
</feature>
<dbReference type="STRING" id="1007099.SAMN05216287_2729"/>
<keyword evidence="1" id="KW-0812">Transmembrane</keyword>
<organism evidence="2 3">
    <name type="scientific">Pseudomonas kuykendallii</name>
    <dbReference type="NCBI Taxonomy" id="1007099"/>
    <lineage>
        <taxon>Bacteria</taxon>
        <taxon>Pseudomonadati</taxon>
        <taxon>Pseudomonadota</taxon>
        <taxon>Gammaproteobacteria</taxon>
        <taxon>Pseudomonadales</taxon>
        <taxon>Pseudomonadaceae</taxon>
        <taxon>Pseudomonas</taxon>
    </lineage>
</organism>
<name>A0A1H3B743_9PSED</name>
<dbReference type="Proteomes" id="UP000243778">
    <property type="component" value="Unassembled WGS sequence"/>
</dbReference>
<sequence>MDIISIIMTAGRSAVELALFVLLPIMVVMLSVMRLLEAAGIMDWIVAKIAPALRPAGLTGLSVFALLQVNFVSFAAPLATLSTMERRGTSDRHLAATLGMVFAMGQANVVFPLMALGLNLGRVLALSILGGLVAAIATYYLFGRKLSSEEATLDESVAHATLNDPKGVIAVINHAGAEAVRIAFGAIPMVALALVAVGVIRDAGGFALIESIAAPALRLANIDPAVIMLTLTKYMAGGTAVLGVLVDMQRSGQIDTAFINASAGWLIHTLDLPGVAIMMSAGPRVAKVWKPAVAGAALGILVRTVGQALLS</sequence>
<dbReference type="AlphaFoldDB" id="A0A1H3B743"/>
<evidence type="ECO:0000313" key="2">
    <source>
        <dbReference type="EMBL" id="SDX37605.1"/>
    </source>
</evidence>
<dbReference type="OrthoDB" id="1949361at2"/>
<evidence type="ECO:0008006" key="4">
    <source>
        <dbReference type="Google" id="ProtNLM"/>
    </source>
</evidence>
<keyword evidence="1" id="KW-0472">Membrane</keyword>
<feature type="transmembrane region" description="Helical" evidence="1">
    <location>
        <begin position="17"/>
        <end position="36"/>
    </location>
</feature>
<feature type="transmembrane region" description="Helical" evidence="1">
    <location>
        <begin position="182"/>
        <end position="200"/>
    </location>
</feature>
<accession>A0A1H3B743</accession>
<reference evidence="3" key="1">
    <citation type="submission" date="2016-10" db="EMBL/GenBank/DDBJ databases">
        <authorList>
            <person name="Varghese N."/>
            <person name="Submissions S."/>
        </authorList>
    </citation>
    <scope>NUCLEOTIDE SEQUENCE [LARGE SCALE GENOMIC DNA]</scope>
    <source>
        <strain evidence="3">NRRL B-59562</strain>
    </source>
</reference>
<keyword evidence="1" id="KW-1133">Transmembrane helix</keyword>
<keyword evidence="3" id="KW-1185">Reference proteome</keyword>
<feature type="transmembrane region" description="Helical" evidence="1">
    <location>
        <begin position="225"/>
        <end position="246"/>
    </location>
</feature>
<dbReference type="EMBL" id="FNNU01000004">
    <property type="protein sequence ID" value="SDX37605.1"/>
    <property type="molecule type" value="Genomic_DNA"/>
</dbReference>
<gene>
    <name evidence="2" type="ORF">SAMN05216287_2729</name>
</gene>
<evidence type="ECO:0000313" key="3">
    <source>
        <dbReference type="Proteomes" id="UP000243778"/>
    </source>
</evidence>
<feature type="transmembrane region" description="Helical" evidence="1">
    <location>
        <begin position="56"/>
        <end position="81"/>
    </location>
</feature>
<feature type="transmembrane region" description="Helical" evidence="1">
    <location>
        <begin position="93"/>
        <end position="117"/>
    </location>
</feature>
<evidence type="ECO:0000256" key="1">
    <source>
        <dbReference type="SAM" id="Phobius"/>
    </source>
</evidence>
<dbReference type="RefSeq" id="WP_090229160.1">
    <property type="nucleotide sequence ID" value="NZ_FNNU01000004.1"/>
</dbReference>
<protein>
    <recommendedName>
        <fullName evidence="4">Nucleoside recognition family protein</fullName>
    </recommendedName>
</protein>